<evidence type="ECO:0000256" key="6">
    <source>
        <dbReference type="ARBA" id="ARBA00022670"/>
    </source>
</evidence>
<keyword evidence="7" id="KW-0812">Transmembrane</keyword>
<dbReference type="PANTHER" id="PTHR30627">
    <property type="entry name" value="PEPTIDOGLYCAN D,D-TRANSPEPTIDASE"/>
    <property type="match status" value="1"/>
</dbReference>
<evidence type="ECO:0000256" key="14">
    <source>
        <dbReference type="SAM" id="MobiDB-lite"/>
    </source>
</evidence>
<reference evidence="17 18" key="1">
    <citation type="submission" date="2021-01" db="EMBL/GenBank/DDBJ databases">
        <title>Whole genome shotgun sequence of Microbispora siamensis NBRC 104113.</title>
        <authorList>
            <person name="Komaki H."/>
            <person name="Tamura T."/>
        </authorList>
    </citation>
    <scope>NUCLEOTIDE SEQUENCE [LARGE SCALE GENOMIC DNA]</scope>
    <source>
        <strain evidence="17 18">NBRC 104113</strain>
    </source>
</reference>
<keyword evidence="6" id="KW-0645">Protease</keyword>
<dbReference type="EMBL" id="BOOF01000003">
    <property type="protein sequence ID" value="GIH59835.1"/>
    <property type="molecule type" value="Genomic_DNA"/>
</dbReference>
<dbReference type="InterPro" id="IPR036138">
    <property type="entry name" value="PBP_dimer_sf"/>
</dbReference>
<evidence type="ECO:0000256" key="12">
    <source>
        <dbReference type="ARBA" id="ARBA00023136"/>
    </source>
</evidence>
<evidence type="ECO:0000256" key="5">
    <source>
        <dbReference type="ARBA" id="ARBA00022519"/>
    </source>
</evidence>
<evidence type="ECO:0000256" key="7">
    <source>
        <dbReference type="ARBA" id="ARBA00022692"/>
    </source>
</evidence>
<dbReference type="InterPro" id="IPR005311">
    <property type="entry name" value="PBP_dimer"/>
</dbReference>
<dbReference type="InterPro" id="IPR017790">
    <property type="entry name" value="Penicillin-binding_protein_2"/>
</dbReference>
<feature type="domain" description="Penicillin-binding protein transpeptidase" evidence="15">
    <location>
        <begin position="269"/>
        <end position="639"/>
    </location>
</feature>
<evidence type="ECO:0000256" key="11">
    <source>
        <dbReference type="ARBA" id="ARBA00022989"/>
    </source>
</evidence>
<dbReference type="PANTHER" id="PTHR30627:SF2">
    <property type="entry name" value="PEPTIDOGLYCAN D,D-TRANSPEPTIDASE MRDA"/>
    <property type="match status" value="1"/>
</dbReference>
<evidence type="ECO:0000259" key="15">
    <source>
        <dbReference type="Pfam" id="PF00905"/>
    </source>
</evidence>
<dbReference type="InterPro" id="IPR001460">
    <property type="entry name" value="PCN-bd_Tpept"/>
</dbReference>
<keyword evidence="10" id="KW-0573">Peptidoglycan synthesis</keyword>
<evidence type="ECO:0000256" key="4">
    <source>
        <dbReference type="ARBA" id="ARBA00022475"/>
    </source>
</evidence>
<evidence type="ECO:0000256" key="1">
    <source>
        <dbReference type="ARBA" id="ARBA00004167"/>
    </source>
</evidence>
<evidence type="ECO:0000256" key="2">
    <source>
        <dbReference type="ARBA" id="ARBA00004236"/>
    </source>
</evidence>
<keyword evidence="4" id="KW-1003">Cell membrane</keyword>
<comment type="subcellular location">
    <subcellularLocation>
        <location evidence="2">Cell membrane</location>
    </subcellularLocation>
    <subcellularLocation>
        <location evidence="1">Membrane</location>
        <topology evidence="1">Single-pass membrane protein</topology>
    </subcellularLocation>
</comment>
<dbReference type="Gene3D" id="3.90.1310.10">
    <property type="entry name" value="Penicillin-binding protein 2a (Domain 2)"/>
    <property type="match status" value="1"/>
</dbReference>
<dbReference type="SUPFAM" id="SSF56519">
    <property type="entry name" value="Penicillin binding protein dimerisation domain"/>
    <property type="match status" value="1"/>
</dbReference>
<gene>
    <name evidence="17" type="ORF">Msi02_06520</name>
</gene>
<proteinExistence type="inferred from homology"/>
<dbReference type="Pfam" id="PF00905">
    <property type="entry name" value="Transpeptidase"/>
    <property type="match status" value="1"/>
</dbReference>
<evidence type="ECO:0000256" key="8">
    <source>
        <dbReference type="ARBA" id="ARBA00022801"/>
    </source>
</evidence>
<dbReference type="Pfam" id="PF03717">
    <property type="entry name" value="PBP_dimer"/>
    <property type="match status" value="1"/>
</dbReference>
<feature type="region of interest" description="Disordered" evidence="14">
    <location>
        <begin position="182"/>
        <end position="206"/>
    </location>
</feature>
<feature type="domain" description="Penicillin-binding protein dimerisation" evidence="16">
    <location>
        <begin position="52"/>
        <end position="228"/>
    </location>
</feature>
<evidence type="ECO:0000256" key="13">
    <source>
        <dbReference type="ARBA" id="ARBA00023316"/>
    </source>
</evidence>
<organism evidence="17 18">
    <name type="scientific">Microbispora siamensis</name>
    <dbReference type="NCBI Taxonomy" id="564413"/>
    <lineage>
        <taxon>Bacteria</taxon>
        <taxon>Bacillati</taxon>
        <taxon>Actinomycetota</taxon>
        <taxon>Actinomycetes</taxon>
        <taxon>Streptosporangiales</taxon>
        <taxon>Streptosporangiaceae</taxon>
        <taxon>Microbispora</taxon>
    </lineage>
</organism>
<accession>A0ABQ4GEH8</accession>
<keyword evidence="5" id="KW-0997">Cell inner membrane</keyword>
<sequence>MRRPTRSRLLVVHLLVAVLFLVLLGRLWQVQVLDGDRYARMAAENHTRRVVVPAVRGEIVDDRGRPLARDRAAVRVSVDRAALDRLPDRGRAVLSRLAELLGRPREELAARLRPCGPGVNKPCWAGSPYEPVPVAGGVSERVALRLMEREDDLPGVRVERRPVREYPRGTLAAHLLGYLAPGSSGAGRGGAEPTGRDGLEAQYEDDLSGRAGSREVVVDSAGRAVRTVRERAPVPGATLVTSIDARVQAVVEKALKRAAGRVAGAAGSGAAVVMDVRTGRIVALAGYPAYDPSVWTGGIRQADYARLTSEAHGLPLISRAIQGQWPPASTWKIVSTAAAARAGYPLDGHYDCSGSYRIGDRSFRNFGGANLGGMDLHRALVVSCDTIFYRFAHRLWLKDDGAPRPADPMQHMARAFGFGVRTGVDLPGEAAGRVPDRTWKRETWERTRKQTCADARTGYPSVARTDPRRAAYLTAIAKENCDHGYLWTAGDAANFSIGQGDVVVTPLQLARAYAALANGGTLFSPRVGRAVVGRDGRVLREITPPVTGRLPVPDRTLAYIRHALAEVPRSGTAAPAFAGFPLDKVPVAGKTGTAEAYGAADTSWFASFAPADHPRLAVVVVVSEGGTGAEAAAPAAREIWSGIYGLDGRRAALPGGRPPAGLPETTGVSETDGLPAAIGLSGTTGLSGTRGSWDDTGRPR</sequence>
<name>A0ABQ4GEH8_9ACTN</name>
<keyword evidence="12" id="KW-0472">Membrane</keyword>
<protein>
    <submittedName>
        <fullName evidence="17">Penicillin-binding protein 2</fullName>
    </submittedName>
</protein>
<dbReference type="Proteomes" id="UP000660454">
    <property type="component" value="Unassembled WGS sequence"/>
</dbReference>
<comment type="caution">
    <text evidence="17">The sequence shown here is derived from an EMBL/GenBank/DDBJ whole genome shotgun (WGS) entry which is preliminary data.</text>
</comment>
<evidence type="ECO:0000256" key="10">
    <source>
        <dbReference type="ARBA" id="ARBA00022984"/>
    </source>
</evidence>
<evidence type="ECO:0000256" key="3">
    <source>
        <dbReference type="ARBA" id="ARBA00007171"/>
    </source>
</evidence>
<dbReference type="RefSeq" id="WP_204046998.1">
    <property type="nucleotide sequence ID" value="NZ_BOOF01000003.1"/>
</dbReference>
<feature type="compositionally biased region" description="Low complexity" evidence="14">
    <location>
        <begin position="679"/>
        <end position="691"/>
    </location>
</feature>
<comment type="similarity">
    <text evidence="3">Belongs to the transpeptidase family.</text>
</comment>
<feature type="region of interest" description="Disordered" evidence="14">
    <location>
        <begin position="654"/>
        <end position="700"/>
    </location>
</feature>
<evidence type="ECO:0000313" key="17">
    <source>
        <dbReference type="EMBL" id="GIH59835.1"/>
    </source>
</evidence>
<keyword evidence="9" id="KW-0133">Cell shape</keyword>
<keyword evidence="8" id="KW-0378">Hydrolase</keyword>
<keyword evidence="11" id="KW-1133">Transmembrane helix</keyword>
<dbReference type="NCBIfam" id="TIGR03423">
    <property type="entry name" value="pbp2_mrdA"/>
    <property type="match status" value="1"/>
</dbReference>
<keyword evidence="13" id="KW-0961">Cell wall biogenesis/degradation</keyword>
<keyword evidence="18" id="KW-1185">Reference proteome</keyword>
<evidence type="ECO:0000259" key="16">
    <source>
        <dbReference type="Pfam" id="PF03717"/>
    </source>
</evidence>
<dbReference type="InterPro" id="IPR050515">
    <property type="entry name" value="Beta-lactam/transpept"/>
</dbReference>
<evidence type="ECO:0000313" key="18">
    <source>
        <dbReference type="Proteomes" id="UP000660454"/>
    </source>
</evidence>
<evidence type="ECO:0000256" key="9">
    <source>
        <dbReference type="ARBA" id="ARBA00022960"/>
    </source>
</evidence>
<dbReference type="SUPFAM" id="SSF56601">
    <property type="entry name" value="beta-lactamase/transpeptidase-like"/>
    <property type="match status" value="1"/>
</dbReference>
<dbReference type="Gene3D" id="3.40.710.10">
    <property type="entry name" value="DD-peptidase/beta-lactamase superfamily"/>
    <property type="match status" value="1"/>
</dbReference>
<dbReference type="InterPro" id="IPR012338">
    <property type="entry name" value="Beta-lactam/transpept-like"/>
</dbReference>